<dbReference type="FunFam" id="2.130.10.10:FF:001248">
    <property type="entry name" value="WD repeat domain 78"/>
    <property type="match status" value="1"/>
</dbReference>
<dbReference type="GO" id="GO:0045503">
    <property type="term" value="F:dynein light chain binding"/>
    <property type="evidence" value="ECO:0007669"/>
    <property type="project" value="TreeGrafter"/>
</dbReference>
<feature type="region of interest" description="Disordered" evidence="13">
    <location>
        <begin position="423"/>
        <end position="446"/>
    </location>
</feature>
<gene>
    <name evidence="14" type="ORF">LSH36_226g00003</name>
</gene>
<evidence type="ECO:0000256" key="2">
    <source>
        <dbReference type="ARBA" id="ARBA00022490"/>
    </source>
</evidence>
<dbReference type="SMART" id="SM00320">
    <property type="entry name" value="WD40"/>
    <property type="match status" value="5"/>
</dbReference>
<evidence type="ECO:0000256" key="5">
    <source>
        <dbReference type="ARBA" id="ARBA00022846"/>
    </source>
</evidence>
<dbReference type="InterPro" id="IPR001680">
    <property type="entry name" value="WD40_rpt"/>
</dbReference>
<evidence type="ECO:0000313" key="15">
    <source>
        <dbReference type="Proteomes" id="UP001208570"/>
    </source>
</evidence>
<dbReference type="PANTHER" id="PTHR12442:SF12">
    <property type="entry name" value="DYNEIN AXONEMAL INTERMEDIATE CHAIN 4"/>
    <property type="match status" value="1"/>
</dbReference>
<evidence type="ECO:0000256" key="8">
    <source>
        <dbReference type="ARBA" id="ARBA00023273"/>
    </source>
</evidence>
<accession>A0AAD9JNE2</accession>
<reference evidence="14" key="1">
    <citation type="journal article" date="2023" name="Mol. Biol. Evol.">
        <title>Third-Generation Sequencing Reveals the Adaptive Role of the Epigenome in Three Deep-Sea Polychaetes.</title>
        <authorList>
            <person name="Perez M."/>
            <person name="Aroh O."/>
            <person name="Sun Y."/>
            <person name="Lan Y."/>
            <person name="Juniper S.K."/>
            <person name="Young C.R."/>
            <person name="Angers B."/>
            <person name="Qian P.Y."/>
        </authorList>
    </citation>
    <scope>NUCLEOTIDE SEQUENCE</scope>
    <source>
        <strain evidence="14">P08H-3</strain>
    </source>
</reference>
<keyword evidence="2" id="KW-0963">Cytoplasm</keyword>
<evidence type="ECO:0000256" key="3">
    <source>
        <dbReference type="ARBA" id="ARBA00022574"/>
    </source>
</evidence>
<evidence type="ECO:0000256" key="11">
    <source>
        <dbReference type="ARBA" id="ARBA00041557"/>
    </source>
</evidence>
<evidence type="ECO:0000256" key="6">
    <source>
        <dbReference type="ARBA" id="ARBA00023069"/>
    </source>
</evidence>
<comment type="caution">
    <text evidence="14">The sequence shown here is derived from an EMBL/GenBank/DDBJ whole genome shotgun (WGS) entry which is preliminary data.</text>
</comment>
<dbReference type="SUPFAM" id="SSF50978">
    <property type="entry name" value="WD40 repeat-like"/>
    <property type="match status" value="1"/>
</dbReference>
<feature type="repeat" description="WD" evidence="12">
    <location>
        <begin position="665"/>
        <end position="707"/>
    </location>
</feature>
<dbReference type="PROSITE" id="PS50294">
    <property type="entry name" value="WD_REPEATS_REGION"/>
    <property type="match status" value="1"/>
</dbReference>
<dbReference type="GO" id="GO:0045504">
    <property type="term" value="F:dynein heavy chain binding"/>
    <property type="evidence" value="ECO:0007669"/>
    <property type="project" value="TreeGrafter"/>
</dbReference>
<organism evidence="14 15">
    <name type="scientific">Paralvinella palmiformis</name>
    <dbReference type="NCBI Taxonomy" id="53620"/>
    <lineage>
        <taxon>Eukaryota</taxon>
        <taxon>Metazoa</taxon>
        <taxon>Spiralia</taxon>
        <taxon>Lophotrochozoa</taxon>
        <taxon>Annelida</taxon>
        <taxon>Polychaeta</taxon>
        <taxon>Sedentaria</taxon>
        <taxon>Canalipalpata</taxon>
        <taxon>Terebellida</taxon>
        <taxon>Terebelliformia</taxon>
        <taxon>Alvinellidae</taxon>
        <taxon>Paralvinella</taxon>
    </lineage>
</organism>
<evidence type="ECO:0000256" key="7">
    <source>
        <dbReference type="ARBA" id="ARBA00023212"/>
    </source>
</evidence>
<feature type="region of interest" description="Disordered" evidence="13">
    <location>
        <begin position="1"/>
        <end position="41"/>
    </location>
</feature>
<evidence type="ECO:0000256" key="4">
    <source>
        <dbReference type="ARBA" id="ARBA00022737"/>
    </source>
</evidence>
<evidence type="ECO:0000256" key="9">
    <source>
        <dbReference type="ARBA" id="ARBA00024190"/>
    </source>
</evidence>
<dbReference type="GO" id="GO:0003341">
    <property type="term" value="P:cilium movement"/>
    <property type="evidence" value="ECO:0007669"/>
    <property type="project" value="TreeGrafter"/>
</dbReference>
<dbReference type="InterPro" id="IPR036322">
    <property type="entry name" value="WD40_repeat_dom_sf"/>
</dbReference>
<sequence length="815" mass="90464">MPQTSSDSQSRVRKSMFGGTSRTLLSSAGKRGAQLPGEKVGVPGRPPITITFMETVYHKVAFQANTNNLFHHLRDELEVVDENGQDVTPLPLSQIDTNALRKNQANVVGESSAATPTDLMSQASIYQQGTVTASTFGGGPFTRSVFSVSQSERSTGSMTEDFGEPGSENLSTGWTETRVQYKREEVIEDLMEEDLEKTVDIDLTETETIWLLDMPGVCVSLESEEAAAIREQNARYSELVKSRLGNDRYMERGMNTFNEPPKYKNIQTSKISYNDVGVNASTWDMYDTYQIVKQLENKDKEESEEEDSTVSRPVSTGDEKQDQTKEDVESGSGEAGAKEVTTVSLHKSVVESQNMSTVTGTDSVFASRDSGVAAVSNQKQVAEVDILKSEALKKNLVIMERVVNLNTYQPKQAQYRGYDIITDTSDKDTGDTTEQEQQSLVSRKKKEAPAVAITDMGPNLDRLWAYQAPISKGRNVSCIAWNKVNSYPERCYTTPAGVTALDFSKAHPNLLSVGLYDGTVAIYNVRRTENETVLDSLKDMRTADEDHESSGKHTGPVWQLRWIEKERGSGEERMEVLVSISTDGRVTQWSIRKGFESSDLMKLKRIPSKIASNRIKKTEAFISRFSGGLCFDFSSKDSNIYLAGTEEGHIHRCSCSYNEQYLDSYFGHAGPVYKIQWSPFNPDVFLSCSSDWSIRLWHQDRLQPILSFHSSTKAVPDVCWSPRISTVFACVNEGAVEVWDLSQSTLDPLIVTTPVQGIKLSTITFAKNSECLLVGDNEGQVTVYDLRCMPAVDDKNGKALQKIIQASIANQLASK</sequence>
<dbReference type="EMBL" id="JAODUP010000226">
    <property type="protein sequence ID" value="KAK2155931.1"/>
    <property type="molecule type" value="Genomic_DNA"/>
</dbReference>
<keyword evidence="7" id="KW-0206">Cytoskeleton</keyword>
<keyword evidence="5" id="KW-0282">Flagellum</keyword>
<comment type="subcellular location">
    <subcellularLocation>
        <location evidence="1">Cytoplasm</location>
        <location evidence="1">Cytoskeleton</location>
        <location evidence="1">Flagellum axoneme</location>
    </subcellularLocation>
    <subcellularLocation>
        <location evidence="9">Dynein axonemal particle</location>
    </subcellularLocation>
</comment>
<dbReference type="PANTHER" id="PTHR12442">
    <property type="entry name" value="DYNEIN INTERMEDIATE CHAIN"/>
    <property type="match status" value="1"/>
</dbReference>
<dbReference type="Pfam" id="PF00400">
    <property type="entry name" value="WD40"/>
    <property type="match status" value="1"/>
</dbReference>
<dbReference type="AlphaFoldDB" id="A0AAD9JNE2"/>
<keyword evidence="3 12" id="KW-0853">WD repeat</keyword>
<dbReference type="GO" id="GO:0005858">
    <property type="term" value="C:axonemal dynein complex"/>
    <property type="evidence" value="ECO:0007669"/>
    <property type="project" value="TreeGrafter"/>
</dbReference>
<keyword evidence="4" id="KW-0677">Repeat</keyword>
<evidence type="ECO:0000256" key="10">
    <source>
        <dbReference type="ARBA" id="ARBA00040002"/>
    </source>
</evidence>
<evidence type="ECO:0000256" key="12">
    <source>
        <dbReference type="PROSITE-ProRule" id="PRU00221"/>
    </source>
</evidence>
<keyword evidence="15" id="KW-1185">Reference proteome</keyword>
<evidence type="ECO:0000256" key="1">
    <source>
        <dbReference type="ARBA" id="ARBA00004611"/>
    </source>
</evidence>
<name>A0AAD9JNE2_9ANNE</name>
<dbReference type="Gene3D" id="2.130.10.10">
    <property type="entry name" value="YVTN repeat-like/Quinoprotein amine dehydrogenase"/>
    <property type="match status" value="2"/>
</dbReference>
<dbReference type="InterPro" id="IPR050687">
    <property type="entry name" value="Dynein_IC"/>
</dbReference>
<feature type="compositionally biased region" description="Basic and acidic residues" evidence="13">
    <location>
        <begin position="317"/>
        <end position="328"/>
    </location>
</feature>
<dbReference type="InterPro" id="IPR015943">
    <property type="entry name" value="WD40/YVTN_repeat-like_dom_sf"/>
</dbReference>
<dbReference type="Proteomes" id="UP001208570">
    <property type="component" value="Unassembled WGS sequence"/>
</dbReference>
<dbReference type="GO" id="GO:0120293">
    <property type="term" value="C:dynein axonemal particle"/>
    <property type="evidence" value="ECO:0007669"/>
    <property type="project" value="UniProtKB-SubCell"/>
</dbReference>
<keyword evidence="6" id="KW-0969">Cilium</keyword>
<feature type="region of interest" description="Disordered" evidence="13">
    <location>
        <begin position="296"/>
        <end position="340"/>
    </location>
</feature>
<protein>
    <recommendedName>
        <fullName evidence="10">Dynein axonemal intermediate chain 4</fullName>
    </recommendedName>
    <alternativeName>
        <fullName evidence="11">WD repeat-containing protein 78</fullName>
    </alternativeName>
</protein>
<keyword evidence="8" id="KW-0966">Cell projection</keyword>
<dbReference type="PROSITE" id="PS50082">
    <property type="entry name" value="WD_REPEATS_2"/>
    <property type="match status" value="1"/>
</dbReference>
<evidence type="ECO:0000256" key="13">
    <source>
        <dbReference type="SAM" id="MobiDB-lite"/>
    </source>
</evidence>
<proteinExistence type="predicted"/>
<evidence type="ECO:0000313" key="14">
    <source>
        <dbReference type="EMBL" id="KAK2155931.1"/>
    </source>
</evidence>